<evidence type="ECO:0000256" key="5">
    <source>
        <dbReference type="ARBA" id="ARBA00022729"/>
    </source>
</evidence>
<dbReference type="AlphaFoldDB" id="A0A177N869"/>
<evidence type="ECO:0000256" key="12">
    <source>
        <dbReference type="SAM" id="SignalP"/>
    </source>
</evidence>
<evidence type="ECO:0000313" key="15">
    <source>
        <dbReference type="Proteomes" id="UP000078476"/>
    </source>
</evidence>
<dbReference type="Pfam" id="PF13505">
    <property type="entry name" value="OMP_b-brl"/>
    <property type="match status" value="1"/>
</dbReference>
<dbReference type="CDD" id="cd07185">
    <property type="entry name" value="OmpA_C-like"/>
    <property type="match status" value="1"/>
</dbReference>
<dbReference type="SUPFAM" id="SSF56925">
    <property type="entry name" value="OMPA-like"/>
    <property type="match status" value="1"/>
</dbReference>
<evidence type="ECO:0000259" key="13">
    <source>
        <dbReference type="PROSITE" id="PS51123"/>
    </source>
</evidence>
<dbReference type="InterPro" id="IPR006665">
    <property type="entry name" value="OmpA-like"/>
</dbReference>
<comment type="subcellular location">
    <subcellularLocation>
        <location evidence="1">Cell outer membrane</location>
        <topology evidence="1">Multi-pass membrane protein</topology>
    </subcellularLocation>
</comment>
<dbReference type="GO" id="GO:0005509">
    <property type="term" value="F:calcium ion binding"/>
    <property type="evidence" value="ECO:0007669"/>
    <property type="project" value="InterPro"/>
</dbReference>
<proteinExistence type="predicted"/>
<dbReference type="InterPro" id="IPR011250">
    <property type="entry name" value="OMP/PagP_B-barrel"/>
</dbReference>
<feature type="signal peptide" evidence="12">
    <location>
        <begin position="1"/>
        <end position="23"/>
    </location>
</feature>
<dbReference type="SUPFAM" id="SSF103647">
    <property type="entry name" value="TSP type-3 repeat"/>
    <property type="match status" value="1"/>
</dbReference>
<dbReference type="Gene3D" id="3.30.1330.60">
    <property type="entry name" value="OmpA-like domain"/>
    <property type="match status" value="1"/>
</dbReference>
<keyword evidence="14" id="KW-0282">Flagellum</keyword>
<sequence length="354" mass="38663">MLKKGLLAFAALSTLGVMATAQAEEFRDDRFYVAPFGSFVQPAGDRSSNNGWGGGMGFGKILNEHLNIELKGFWQGLSGDQDPSSWEMMGGMVDTQYYFFRDTFSPYAVVGLGGMNTNHGGRSAAGFIGEVGAGVTYELHDNFLIRSDVRYRYNNNFSANMATAGDSEFNDMTVNLGFVIPIGPKPAAPVVAKAPPPPAPAPVVADCSTLDTDKDGVNNCNDKCPGTLPGVEVSVHGCWILEVLFDNDKDIIKPQYFHKLDHAAETIKKFPNTAFEVQGHTSKTGTYKHNLALSERRALAVQKYLTNGSHSPNITSKGYSWDRPIDTNETEEGRANNRRVQLEVNGQLQEPLNR</sequence>
<comment type="caution">
    <text evidence="14">The sequence shown here is derived from an EMBL/GenBank/DDBJ whole genome shotgun (WGS) entry which is preliminary data.</text>
</comment>
<dbReference type="OrthoDB" id="1149075at2"/>
<evidence type="ECO:0000256" key="3">
    <source>
        <dbReference type="ARBA" id="ARBA00022452"/>
    </source>
</evidence>
<evidence type="ECO:0000256" key="6">
    <source>
        <dbReference type="ARBA" id="ARBA00023065"/>
    </source>
</evidence>
<feature type="region of interest" description="Disordered" evidence="11">
    <location>
        <begin position="313"/>
        <end position="337"/>
    </location>
</feature>
<reference evidence="14 15" key="1">
    <citation type="submission" date="2016-03" db="EMBL/GenBank/DDBJ databases">
        <authorList>
            <person name="Ploux O."/>
        </authorList>
    </citation>
    <scope>NUCLEOTIDE SEQUENCE [LARGE SCALE GENOMIC DNA]</scope>
    <source>
        <strain evidence="14 15">R-45370</strain>
    </source>
</reference>
<feature type="domain" description="OmpA-like" evidence="13">
    <location>
        <begin position="233"/>
        <end position="348"/>
    </location>
</feature>
<evidence type="ECO:0000256" key="4">
    <source>
        <dbReference type="ARBA" id="ARBA00022692"/>
    </source>
</evidence>
<accession>A0A177N869</accession>
<keyword evidence="14" id="KW-0966">Cell projection</keyword>
<evidence type="ECO:0000256" key="8">
    <source>
        <dbReference type="ARBA" id="ARBA00023136"/>
    </source>
</evidence>
<feature type="chain" id="PRO_5008068853" evidence="12">
    <location>
        <begin position="24"/>
        <end position="354"/>
    </location>
</feature>
<dbReference type="PROSITE" id="PS51123">
    <property type="entry name" value="OMPA_2"/>
    <property type="match status" value="1"/>
</dbReference>
<keyword evidence="9" id="KW-0998">Cell outer membrane</keyword>
<dbReference type="GO" id="GO:0015288">
    <property type="term" value="F:porin activity"/>
    <property type="evidence" value="ECO:0007669"/>
    <property type="project" value="UniProtKB-KW"/>
</dbReference>
<dbReference type="Gene3D" id="2.40.160.20">
    <property type="match status" value="1"/>
</dbReference>
<gene>
    <name evidence="14" type="ORF">A1359_01260</name>
</gene>
<evidence type="ECO:0000313" key="14">
    <source>
        <dbReference type="EMBL" id="OAI14062.1"/>
    </source>
</evidence>
<keyword evidence="5 12" id="KW-0732">Signal</keyword>
<dbReference type="SUPFAM" id="SSF103088">
    <property type="entry name" value="OmpA-like"/>
    <property type="match status" value="1"/>
</dbReference>
<dbReference type="InterPro" id="IPR050330">
    <property type="entry name" value="Bact_OuterMem_StrucFunc"/>
</dbReference>
<dbReference type="PRINTS" id="PR01021">
    <property type="entry name" value="OMPADOMAIN"/>
</dbReference>
<evidence type="ECO:0000256" key="7">
    <source>
        <dbReference type="ARBA" id="ARBA00023114"/>
    </source>
</evidence>
<keyword evidence="2" id="KW-0813">Transport</keyword>
<dbReference type="STRING" id="980561.A1359_01260"/>
<dbReference type="GO" id="GO:0009279">
    <property type="term" value="C:cell outer membrane"/>
    <property type="evidence" value="ECO:0007669"/>
    <property type="project" value="UniProtKB-SubCell"/>
</dbReference>
<dbReference type="InterPro" id="IPR028974">
    <property type="entry name" value="TSP_type-3_rpt"/>
</dbReference>
<dbReference type="RefSeq" id="WP_066983839.1">
    <property type="nucleotide sequence ID" value="NZ_LUUI01000114.1"/>
</dbReference>
<dbReference type="Proteomes" id="UP000078476">
    <property type="component" value="Unassembled WGS sequence"/>
</dbReference>
<dbReference type="PANTHER" id="PTHR30329:SF21">
    <property type="entry name" value="LIPOPROTEIN YIAD-RELATED"/>
    <property type="match status" value="1"/>
</dbReference>
<keyword evidence="8 10" id="KW-0472">Membrane</keyword>
<keyword evidence="7" id="KW-0626">Porin</keyword>
<evidence type="ECO:0000256" key="11">
    <source>
        <dbReference type="SAM" id="MobiDB-lite"/>
    </source>
</evidence>
<name>A0A177N869_9GAMM</name>
<dbReference type="InterPro" id="IPR006664">
    <property type="entry name" value="OMP_bac"/>
</dbReference>
<keyword evidence="15" id="KW-1185">Reference proteome</keyword>
<evidence type="ECO:0000256" key="1">
    <source>
        <dbReference type="ARBA" id="ARBA00004571"/>
    </source>
</evidence>
<keyword evidence="3" id="KW-1134">Transmembrane beta strand</keyword>
<feature type="compositionally biased region" description="Basic and acidic residues" evidence="11">
    <location>
        <begin position="323"/>
        <end position="335"/>
    </location>
</feature>
<dbReference type="GO" id="GO:0046930">
    <property type="term" value="C:pore complex"/>
    <property type="evidence" value="ECO:0007669"/>
    <property type="project" value="UniProtKB-KW"/>
</dbReference>
<evidence type="ECO:0000256" key="9">
    <source>
        <dbReference type="ARBA" id="ARBA00023237"/>
    </source>
</evidence>
<protein>
    <submittedName>
        <fullName evidence="14">Flagellar motor protein MotB</fullName>
    </submittedName>
</protein>
<keyword evidence="4" id="KW-0812">Transmembrane</keyword>
<keyword evidence="6" id="KW-0406">Ion transport</keyword>
<dbReference type="EMBL" id="LUUI01000114">
    <property type="protein sequence ID" value="OAI14062.1"/>
    <property type="molecule type" value="Genomic_DNA"/>
</dbReference>
<dbReference type="Pfam" id="PF00691">
    <property type="entry name" value="OmpA"/>
    <property type="match status" value="1"/>
</dbReference>
<dbReference type="GO" id="GO:0006811">
    <property type="term" value="P:monoatomic ion transport"/>
    <property type="evidence" value="ECO:0007669"/>
    <property type="project" value="UniProtKB-KW"/>
</dbReference>
<evidence type="ECO:0000256" key="2">
    <source>
        <dbReference type="ARBA" id="ARBA00022448"/>
    </source>
</evidence>
<keyword evidence="14" id="KW-0969">Cilium</keyword>
<dbReference type="PANTHER" id="PTHR30329">
    <property type="entry name" value="STATOR ELEMENT OF FLAGELLAR MOTOR COMPLEX"/>
    <property type="match status" value="1"/>
</dbReference>
<dbReference type="InterPro" id="IPR027385">
    <property type="entry name" value="Beta-barrel_OMP"/>
</dbReference>
<evidence type="ECO:0000256" key="10">
    <source>
        <dbReference type="PROSITE-ProRule" id="PRU00473"/>
    </source>
</evidence>
<organism evidence="14 15">
    <name type="scientific">Methylomonas lenta</name>
    <dbReference type="NCBI Taxonomy" id="980561"/>
    <lineage>
        <taxon>Bacteria</taxon>
        <taxon>Pseudomonadati</taxon>
        <taxon>Pseudomonadota</taxon>
        <taxon>Gammaproteobacteria</taxon>
        <taxon>Methylococcales</taxon>
        <taxon>Methylococcaceae</taxon>
        <taxon>Methylomonas</taxon>
    </lineage>
</organism>
<dbReference type="InterPro" id="IPR036737">
    <property type="entry name" value="OmpA-like_sf"/>
</dbReference>